<dbReference type="InterPro" id="IPR003864">
    <property type="entry name" value="CSC1/OSCA1-like_7TM"/>
</dbReference>
<dbReference type="InterPro" id="IPR045122">
    <property type="entry name" value="Csc1-like"/>
</dbReference>
<evidence type="ECO:0000256" key="8">
    <source>
        <dbReference type="SAM" id="Phobius"/>
    </source>
</evidence>
<feature type="transmembrane region" description="Helical" evidence="8">
    <location>
        <begin position="649"/>
        <end position="669"/>
    </location>
</feature>
<feature type="transmembrane region" description="Helical" evidence="8">
    <location>
        <begin position="492"/>
        <end position="512"/>
    </location>
</feature>
<evidence type="ECO:0000259" key="10">
    <source>
        <dbReference type="Pfam" id="PF13967"/>
    </source>
</evidence>
<name>A0AAJ5YRJ4_9BASI</name>
<dbReference type="AlphaFoldDB" id="A0AAJ5YRJ4"/>
<organism evidence="12 13">
    <name type="scientific">Malassezia yamatoensis</name>
    <dbReference type="NCBI Taxonomy" id="253288"/>
    <lineage>
        <taxon>Eukaryota</taxon>
        <taxon>Fungi</taxon>
        <taxon>Dikarya</taxon>
        <taxon>Basidiomycota</taxon>
        <taxon>Ustilaginomycotina</taxon>
        <taxon>Malasseziomycetes</taxon>
        <taxon>Malasseziales</taxon>
        <taxon>Malasseziaceae</taxon>
        <taxon>Malassezia</taxon>
    </lineage>
</organism>
<reference evidence="12 13" key="1">
    <citation type="submission" date="2023-03" db="EMBL/GenBank/DDBJ databases">
        <title>Mating type loci evolution in Malassezia.</title>
        <authorList>
            <person name="Coelho M.A."/>
        </authorList>
    </citation>
    <scope>NUCLEOTIDE SEQUENCE [LARGE SCALE GENOMIC DNA]</scope>
    <source>
        <strain evidence="12 13">CBS 9725</strain>
    </source>
</reference>
<feature type="region of interest" description="Disordered" evidence="7">
    <location>
        <begin position="767"/>
        <end position="814"/>
    </location>
</feature>
<evidence type="ECO:0000256" key="1">
    <source>
        <dbReference type="ARBA" id="ARBA00004141"/>
    </source>
</evidence>
<keyword evidence="13" id="KW-1185">Reference proteome</keyword>
<dbReference type="InterPro" id="IPR032880">
    <property type="entry name" value="CSC1/OSCA1-like_N"/>
</dbReference>
<dbReference type="GO" id="GO:0005886">
    <property type="term" value="C:plasma membrane"/>
    <property type="evidence" value="ECO:0007669"/>
    <property type="project" value="TreeGrafter"/>
</dbReference>
<evidence type="ECO:0000259" key="9">
    <source>
        <dbReference type="Pfam" id="PF02714"/>
    </source>
</evidence>
<feature type="transmembrane region" description="Helical" evidence="8">
    <location>
        <begin position="625"/>
        <end position="643"/>
    </location>
</feature>
<feature type="transmembrane region" description="Helical" evidence="8">
    <location>
        <begin position="716"/>
        <end position="734"/>
    </location>
</feature>
<evidence type="ECO:0000256" key="7">
    <source>
        <dbReference type="SAM" id="MobiDB-lite"/>
    </source>
</evidence>
<proteinExistence type="inferred from homology"/>
<feature type="domain" description="CSC1/OSCA1-like 7TM region" evidence="9">
    <location>
        <begin position="438"/>
        <end position="710"/>
    </location>
</feature>
<gene>
    <name evidence="12" type="ORF">MYAM1_001553</name>
</gene>
<dbReference type="PANTHER" id="PTHR13018:SF5">
    <property type="entry name" value="RE44586P"/>
    <property type="match status" value="1"/>
</dbReference>
<sequence length="850" mass="96901">MDDIRGNLMMGSNSTGPMPGPIGQQFTGPWLQQQILFSSVIGMISLIVFWLWKRRYPSLFLGRYSKQGTTLPYLTIRKTLVKWIVPVVLVSDQAVLQSVGIDGTVSLLFLKQGFVYFALLSIWSLFIVMPVNYNANGWIDGVKKTEGLNLQHNNTVVSVFLQHKHKHKLPREPLPYIPFPKTIVGGAIYEYTHLVTTYVYSIVAMYVLWRAYATFIRLRQGHIRQQIESEVTRTVEVREVPEHLASHDALVAYFSELRMEVESVSILKDTRSLDRLLQRRFEALQRLEKTWTSYVGFPPIAQNYDPAKIVQETSGIENPPRPGAPPIIAPEVRVAKRARPTLRCSWSWKGPWGPRVDAIDQLSFQFTELDREAKSMRQESFKNGHTAFVTFTSATHAQIASQVVHYPYPGYVNTEPAVEPRDILWDNEEPGLWDCRVRQLIMTILMAVFLSFTLGLSATLAAIFRIDAIERYLPWLAELLRRDVRLEAFTTYSLPTLLLVTINALVPIAMQYSTAFQRVRSKSRIDHGVLNKYFLYLIFSVVFVFAFSDARQMLKELTQNPEQMIDNLAQSLLPVARNFSLSYVIFQALATQPFQLLQLPSILLKLMSRILYGSTPRARAYSDQAPVLSVGTLYPQALLVFTLSILYSIVSPLIVVFGALYFAVTYVVLKYKLLNMLIVPYDSHGHAWPLAITRCLWALLLFQVFHLSLFSVRQQVGNSVLILPLIAFTAWFLMNMRRTFAPLTSHLSLYDIYAEYDKDRQINLSASQHEHTERPGFSSVQDDLDHENMQSRHSDQSSSEVDDHASPEQPWSYSGIPASAPFKYIQPALADQLPTLWLPTLPTSDQHSVP</sequence>
<evidence type="ECO:0000256" key="3">
    <source>
        <dbReference type="ARBA" id="ARBA00022448"/>
    </source>
</evidence>
<dbReference type="GO" id="GO:0005227">
    <property type="term" value="F:calcium-activated cation channel activity"/>
    <property type="evidence" value="ECO:0007669"/>
    <property type="project" value="InterPro"/>
</dbReference>
<comment type="similarity">
    <text evidence="2">Belongs to the CSC1 (TC 1.A.17) family.</text>
</comment>
<dbReference type="EMBL" id="CP119944">
    <property type="protein sequence ID" value="WFC98820.1"/>
    <property type="molecule type" value="Genomic_DNA"/>
</dbReference>
<accession>A0AAJ5YRJ4</accession>
<protein>
    <recommendedName>
        <fullName evidence="14">DUF221-domain-containing protein</fullName>
    </recommendedName>
</protein>
<feature type="transmembrane region" description="Helical" evidence="8">
    <location>
        <begin position="114"/>
        <end position="133"/>
    </location>
</feature>
<keyword evidence="3" id="KW-0813">Transport</keyword>
<evidence type="ECO:0000256" key="4">
    <source>
        <dbReference type="ARBA" id="ARBA00022692"/>
    </source>
</evidence>
<feature type="compositionally biased region" description="Basic and acidic residues" evidence="7">
    <location>
        <begin position="786"/>
        <end position="806"/>
    </location>
</feature>
<feature type="transmembrane region" description="Helical" evidence="8">
    <location>
        <begin position="533"/>
        <end position="554"/>
    </location>
</feature>
<feature type="transmembrane region" description="Helical" evidence="8">
    <location>
        <begin position="198"/>
        <end position="216"/>
    </location>
</feature>
<feature type="transmembrane region" description="Helical" evidence="8">
    <location>
        <begin position="35"/>
        <end position="52"/>
    </location>
</feature>
<feature type="transmembrane region" description="Helical" evidence="8">
    <location>
        <begin position="690"/>
        <end position="710"/>
    </location>
</feature>
<evidence type="ECO:0000256" key="2">
    <source>
        <dbReference type="ARBA" id="ARBA00007779"/>
    </source>
</evidence>
<dbReference type="InterPro" id="IPR027815">
    <property type="entry name" value="CSC1/OSCA1-like_cyt"/>
</dbReference>
<feature type="domain" description="CSC1/OSCA1-like N-terminal transmembrane" evidence="10">
    <location>
        <begin position="33"/>
        <end position="210"/>
    </location>
</feature>
<evidence type="ECO:0000256" key="6">
    <source>
        <dbReference type="ARBA" id="ARBA00023136"/>
    </source>
</evidence>
<dbReference type="Pfam" id="PF02714">
    <property type="entry name" value="RSN1_7TM"/>
    <property type="match status" value="1"/>
</dbReference>
<evidence type="ECO:0008006" key="14">
    <source>
        <dbReference type="Google" id="ProtNLM"/>
    </source>
</evidence>
<dbReference type="Pfam" id="PF14703">
    <property type="entry name" value="PHM7_cyt"/>
    <property type="match status" value="1"/>
</dbReference>
<keyword evidence="6 8" id="KW-0472">Membrane</keyword>
<feature type="domain" description="CSC1/OSCA1-like cytosolic" evidence="11">
    <location>
        <begin position="233"/>
        <end position="427"/>
    </location>
</feature>
<keyword evidence="5 8" id="KW-1133">Transmembrane helix</keyword>
<keyword evidence="4 8" id="KW-0812">Transmembrane</keyword>
<dbReference type="Proteomes" id="UP001219567">
    <property type="component" value="Chromosome 2"/>
</dbReference>
<feature type="transmembrane region" description="Helical" evidence="8">
    <location>
        <begin position="440"/>
        <end position="466"/>
    </location>
</feature>
<dbReference type="Pfam" id="PF13967">
    <property type="entry name" value="RSN1_TM"/>
    <property type="match status" value="1"/>
</dbReference>
<evidence type="ECO:0000256" key="5">
    <source>
        <dbReference type="ARBA" id="ARBA00022989"/>
    </source>
</evidence>
<comment type="subcellular location">
    <subcellularLocation>
        <location evidence="1">Membrane</location>
        <topology evidence="1">Multi-pass membrane protein</topology>
    </subcellularLocation>
</comment>
<evidence type="ECO:0000313" key="13">
    <source>
        <dbReference type="Proteomes" id="UP001219567"/>
    </source>
</evidence>
<dbReference type="PANTHER" id="PTHR13018">
    <property type="entry name" value="PROBABLE MEMBRANE PROTEIN DUF221-RELATED"/>
    <property type="match status" value="1"/>
</dbReference>
<evidence type="ECO:0000313" key="12">
    <source>
        <dbReference type="EMBL" id="WFC98820.1"/>
    </source>
</evidence>
<evidence type="ECO:0000259" key="11">
    <source>
        <dbReference type="Pfam" id="PF14703"/>
    </source>
</evidence>